<organism evidence="1 2">
    <name type="scientific">Rhabditophanes sp. KR3021</name>
    <dbReference type="NCBI Taxonomy" id="114890"/>
    <lineage>
        <taxon>Eukaryota</taxon>
        <taxon>Metazoa</taxon>
        <taxon>Ecdysozoa</taxon>
        <taxon>Nematoda</taxon>
        <taxon>Chromadorea</taxon>
        <taxon>Rhabditida</taxon>
        <taxon>Tylenchina</taxon>
        <taxon>Panagrolaimomorpha</taxon>
        <taxon>Strongyloidoidea</taxon>
        <taxon>Alloionematidae</taxon>
        <taxon>Rhabditophanes</taxon>
    </lineage>
</organism>
<dbReference type="Proteomes" id="UP000095286">
    <property type="component" value="Unplaced"/>
</dbReference>
<protein>
    <submittedName>
        <fullName evidence="2">PAN domain protein</fullName>
    </submittedName>
</protein>
<reference evidence="2" key="1">
    <citation type="submission" date="2016-11" db="UniProtKB">
        <authorList>
            <consortium name="WormBaseParasite"/>
        </authorList>
    </citation>
    <scope>IDENTIFICATION</scope>
    <source>
        <strain evidence="2">KR3021</strain>
    </source>
</reference>
<evidence type="ECO:0000313" key="1">
    <source>
        <dbReference type="Proteomes" id="UP000095286"/>
    </source>
</evidence>
<evidence type="ECO:0000313" key="2">
    <source>
        <dbReference type="WBParaSite" id="RSKR_0000829500.1"/>
    </source>
</evidence>
<dbReference type="WBParaSite" id="RSKR_0000829500.1">
    <property type="protein sequence ID" value="RSKR_0000829500.1"/>
    <property type="gene ID" value="RSKR_0000829500"/>
</dbReference>
<proteinExistence type="predicted"/>
<accession>A0AC35U6N3</accession>
<name>A0AC35U6N3_9BILA</name>
<sequence>MFTNSPECAGVVYHKNFRTCQLYRKENPDNSNIVLVFAYGHDYYKKISSEDNCNSSKAKQNKEATNPFKVVAHGIKTEKSEEVIFQENLPALTEAVTEMMNEPTTESTTTTTTTIIPQTITQQLIEDKKAEILDPMNAPEEEKLVEDSISEVLFFNPSSKKLLSSEFKTAFFKMEGFKTSNSNVKTKKTIDISEGECLSFCSKNINFHSKKSYCQDIIYNTEKRSCFLHNENIKEFGKFTRLTEASHTNYLEKFSMPFNAPCEKEVPIFKIHNSKKAVGNFLKEIKDVHHIKDCATLCIVDGIIKAKSPYTKCFQRTVRRSIDNFQPIMELFYVTQYNCIDSCVSLTGNNQDLESMCLSFVYNHDQHSCRLYNTDGSKPPAIIHPADGYDYFRRTALTGPCTPATVSTIQQQGILHTDKYNSHVAAQLNDFQMSTGGDRVSSQEYPTTNSYSATKRIDETISGSKSSEFVVTSGTREMQNDGAFQGSSEIGGSKLIKKTKRPNVQIAPSQTFNGESKENIKSEDFPNAAPSVHSRNEPKPQSTAGQFQGLDEVISAPNSPAELGYEDPTHKKKKKKKSHHKSHNTEVILNKEVIFEDDKEPDPAPKTEDPPAKNPFEGITSKEKHVILNSKEATKPHSREVIHDTTKENIKESTKSSESNRNCATSIAYYVVIGNEIIMPMSSKSEDVKTFQGIEQSKCAHICSSGKGPHNEHVACSSINYYPISKKCEIYNILAEPHGPGNLVENDDVIYAEKFCLPPTSGECQEDEVFILHVQKKLTNEVIETVNGNSITSCLHSCLDNSQCKASSFDSNKRQCTLHSQNIGDNPDVLEDAEAGWVVIENGCNVKRKKSRVHGSGTVTVGDEKNSSGKEKSANEGVQADLQWTEWSDCRFKVAGRNIRMRTRICDINCVDGGLQLEKC</sequence>